<dbReference type="Proteomes" id="UP000681720">
    <property type="component" value="Unassembled WGS sequence"/>
</dbReference>
<dbReference type="GO" id="GO:0006635">
    <property type="term" value="P:fatty acid beta-oxidation"/>
    <property type="evidence" value="ECO:0007669"/>
    <property type="project" value="TreeGrafter"/>
</dbReference>
<dbReference type="InterPro" id="IPR029045">
    <property type="entry name" value="ClpP/crotonase-like_dom_sf"/>
</dbReference>
<gene>
    <name evidence="2" type="ORF">GIL414_LOCUS10823</name>
</gene>
<proteinExistence type="inferred from homology"/>
<evidence type="ECO:0000256" key="1">
    <source>
        <dbReference type="ARBA" id="ARBA00005254"/>
    </source>
</evidence>
<dbReference type="GO" id="GO:0005739">
    <property type="term" value="C:mitochondrion"/>
    <property type="evidence" value="ECO:0007669"/>
    <property type="project" value="TreeGrafter"/>
</dbReference>
<accession>A0A8S2N4A1</accession>
<comment type="similarity">
    <text evidence="1">Belongs to the enoyl-CoA hydratase/isomerase family.</text>
</comment>
<dbReference type="EMBL" id="CAJOBJ010003949">
    <property type="protein sequence ID" value="CAF3983766.1"/>
    <property type="molecule type" value="Genomic_DNA"/>
</dbReference>
<evidence type="ECO:0000313" key="2">
    <source>
        <dbReference type="EMBL" id="CAF3983766.1"/>
    </source>
</evidence>
<dbReference type="CDD" id="cd06558">
    <property type="entry name" value="crotonase-like"/>
    <property type="match status" value="1"/>
</dbReference>
<sequence length="153" mass="17179">MKTLKYLFHPTTICRMQTYIFSSQRRYLATEKSAETASPGIGPLAPELQVNNLTGDHQNVIEIAFNRPERRNALGKQLLNELEATIDSIKDYQAVRCILFRSMVPNVFCSGADLKERLTMSQEDVGPFVSKIKEIFSKIFALPVPTIAALDGE</sequence>
<organism evidence="2 3">
    <name type="scientific">Rotaria magnacalcarata</name>
    <dbReference type="NCBI Taxonomy" id="392030"/>
    <lineage>
        <taxon>Eukaryota</taxon>
        <taxon>Metazoa</taxon>
        <taxon>Spiralia</taxon>
        <taxon>Gnathifera</taxon>
        <taxon>Rotifera</taxon>
        <taxon>Eurotatoria</taxon>
        <taxon>Bdelloidea</taxon>
        <taxon>Philodinida</taxon>
        <taxon>Philodinidae</taxon>
        <taxon>Rotaria</taxon>
    </lineage>
</organism>
<dbReference type="PANTHER" id="PTHR11941">
    <property type="entry name" value="ENOYL-COA HYDRATASE-RELATED"/>
    <property type="match status" value="1"/>
</dbReference>
<name>A0A8S2N4A1_9BILA</name>
<dbReference type="Pfam" id="PF00378">
    <property type="entry name" value="ECH_1"/>
    <property type="match status" value="1"/>
</dbReference>
<comment type="caution">
    <text evidence="2">The sequence shown here is derived from an EMBL/GenBank/DDBJ whole genome shotgun (WGS) entry which is preliminary data.</text>
</comment>
<reference evidence="2" key="1">
    <citation type="submission" date="2021-02" db="EMBL/GenBank/DDBJ databases">
        <authorList>
            <person name="Nowell W R."/>
        </authorList>
    </citation>
    <scope>NUCLEOTIDE SEQUENCE</scope>
</reference>
<dbReference type="InterPro" id="IPR001753">
    <property type="entry name" value="Enoyl-CoA_hydra/iso"/>
</dbReference>
<dbReference type="PANTHER" id="PTHR11941:SF171">
    <property type="entry name" value="SD19268P"/>
    <property type="match status" value="1"/>
</dbReference>
<evidence type="ECO:0000313" key="3">
    <source>
        <dbReference type="Proteomes" id="UP000681720"/>
    </source>
</evidence>
<dbReference type="Gene3D" id="3.90.226.10">
    <property type="entry name" value="2-enoyl-CoA Hydratase, Chain A, domain 1"/>
    <property type="match status" value="1"/>
</dbReference>
<protein>
    <submittedName>
        <fullName evidence="2">Uncharacterized protein</fullName>
    </submittedName>
</protein>
<dbReference type="SUPFAM" id="SSF52096">
    <property type="entry name" value="ClpP/crotonase"/>
    <property type="match status" value="1"/>
</dbReference>
<dbReference type="AlphaFoldDB" id="A0A8S2N4A1"/>